<reference evidence="1 2" key="1">
    <citation type="journal article" date="2016" name="Stand. Genomic Sci.">
        <title>Complete genome sequence and genomic characterization of Microcystis panniformis FACHB 1757 by third-generation sequencing.</title>
        <authorList>
            <person name="Zhang J.Y."/>
            <person name="Guan R."/>
            <person name="Zhang H.J."/>
            <person name="Li H."/>
            <person name="Xiao P."/>
            <person name="Yu G.L."/>
            <person name="Du L."/>
            <person name="Cao D.M."/>
            <person name="Zhu B.C."/>
            <person name="Li R.H."/>
            <person name="Lu Z.H."/>
        </authorList>
    </citation>
    <scope>NUCLEOTIDE SEQUENCE [LARGE SCALE GENOMIC DNA]</scope>
    <source>
        <strain evidence="1 2">FACHB-1757</strain>
    </source>
</reference>
<gene>
    <name evidence="1" type="ORF">VL20_4673</name>
</gene>
<dbReference type="PATRIC" id="fig|1638788.3.peg.4713"/>
<organism evidence="1 2">
    <name type="scientific">Microcystis panniformis FACHB-1757</name>
    <dbReference type="NCBI Taxonomy" id="1638788"/>
    <lineage>
        <taxon>Bacteria</taxon>
        <taxon>Bacillati</taxon>
        <taxon>Cyanobacteriota</taxon>
        <taxon>Cyanophyceae</taxon>
        <taxon>Oscillatoriophycideae</taxon>
        <taxon>Chroococcales</taxon>
        <taxon>Microcystaceae</taxon>
        <taxon>Microcystis</taxon>
    </lineage>
</organism>
<name>A0A0K1S687_9CHRO</name>
<dbReference type="KEGG" id="mpk:VL20_4673"/>
<accession>A0A0K1S687</accession>
<sequence length="42" mass="5038">MRNLKPLVGTIHELSLRFRSKIHELSLRFRRCLMMTQLVSLL</sequence>
<protein>
    <submittedName>
        <fullName evidence="1">Uncharacterized protein</fullName>
    </submittedName>
</protein>
<evidence type="ECO:0000313" key="2">
    <source>
        <dbReference type="Proteomes" id="UP000068167"/>
    </source>
</evidence>
<dbReference type="Proteomes" id="UP000068167">
    <property type="component" value="Chromosome"/>
</dbReference>
<proteinExistence type="predicted"/>
<dbReference type="AlphaFoldDB" id="A0A0K1S687"/>
<dbReference type="EMBL" id="CP011339">
    <property type="protein sequence ID" value="AKV69570.1"/>
    <property type="molecule type" value="Genomic_DNA"/>
</dbReference>
<evidence type="ECO:0000313" key="1">
    <source>
        <dbReference type="EMBL" id="AKV69570.1"/>
    </source>
</evidence>
<keyword evidence="2" id="KW-1185">Reference proteome</keyword>